<dbReference type="PANTHER" id="PTHR46230">
    <property type="match status" value="1"/>
</dbReference>
<gene>
    <name evidence="2" type="ORF">BN1211_5620</name>
</gene>
<proteinExistence type="inferred from homology"/>
<evidence type="ECO:0000313" key="2">
    <source>
        <dbReference type="EMBL" id="CEP24728.1"/>
    </source>
</evidence>
<evidence type="ECO:0008006" key="4">
    <source>
        <dbReference type="Google" id="ProtNLM"/>
    </source>
</evidence>
<dbReference type="GO" id="GO:0044572">
    <property type="term" value="P:[4Fe-4S] cluster assembly"/>
    <property type="evidence" value="ECO:0007669"/>
    <property type="project" value="TreeGrafter"/>
</dbReference>
<protein>
    <recommendedName>
        <fullName evidence="4">Bola-like protein</fullName>
    </recommendedName>
</protein>
<dbReference type="SUPFAM" id="SSF82657">
    <property type="entry name" value="BolA-like"/>
    <property type="match status" value="1"/>
</dbReference>
<dbReference type="EMBL" id="CDQK01000006">
    <property type="protein sequence ID" value="CEP24728.1"/>
    <property type="molecule type" value="Genomic_DNA"/>
</dbReference>
<accession>A0A0H5C913</accession>
<dbReference type="Gene3D" id="3.30.300.90">
    <property type="entry name" value="BolA-like"/>
    <property type="match status" value="1"/>
</dbReference>
<organism evidence="2 3">
    <name type="scientific">Cyberlindnera jadinii (strain ATCC 18201 / CBS 1600 / BCRC 20928 / JCM 3617 / NBRC 0987 / NRRL Y-1542)</name>
    <name type="common">Torula yeast</name>
    <name type="synonym">Candida utilis</name>
    <dbReference type="NCBI Taxonomy" id="983966"/>
    <lineage>
        <taxon>Eukaryota</taxon>
        <taxon>Fungi</taxon>
        <taxon>Dikarya</taxon>
        <taxon>Ascomycota</taxon>
        <taxon>Saccharomycotina</taxon>
        <taxon>Saccharomycetes</taxon>
        <taxon>Phaffomycetales</taxon>
        <taxon>Phaffomycetaceae</taxon>
        <taxon>Cyberlindnera</taxon>
    </lineage>
</organism>
<dbReference type="InterPro" id="IPR002634">
    <property type="entry name" value="BolA"/>
</dbReference>
<dbReference type="PIRSF" id="PIRSF003113">
    <property type="entry name" value="BolA"/>
    <property type="match status" value="1"/>
</dbReference>
<dbReference type="GO" id="GO:0005759">
    <property type="term" value="C:mitochondrial matrix"/>
    <property type="evidence" value="ECO:0007669"/>
    <property type="project" value="TreeGrafter"/>
</dbReference>
<name>A0A0H5C913_CYBJN</name>
<sequence>MFNVVRTMATRVSGGPIELCIREKLTSQLSPVVLEIRNDSWKHASHHGLRPEGNTTESHFKIDIVSEAFQGKSQPARHRMIYAILDDEIKNKGVHALQMKTKTPTEANK</sequence>
<dbReference type="PANTHER" id="PTHR46230:SF7">
    <property type="entry name" value="BOLA-LIKE PROTEIN 1"/>
    <property type="match status" value="1"/>
</dbReference>
<comment type="similarity">
    <text evidence="1">Belongs to the BolA/IbaG family.</text>
</comment>
<reference evidence="3" key="1">
    <citation type="journal article" date="2015" name="J. Biotechnol.">
        <title>The structure of the Cyberlindnera jadinii genome and its relation to Candida utilis analyzed by the occurrence of single nucleotide polymorphisms.</title>
        <authorList>
            <person name="Rupp O."/>
            <person name="Brinkrolf K."/>
            <person name="Buerth C."/>
            <person name="Kunigo M."/>
            <person name="Schneider J."/>
            <person name="Jaenicke S."/>
            <person name="Goesmann A."/>
            <person name="Puehler A."/>
            <person name="Jaeger K.-E."/>
            <person name="Ernst J.F."/>
        </authorList>
    </citation>
    <scope>NUCLEOTIDE SEQUENCE [LARGE SCALE GENOMIC DNA]</scope>
    <source>
        <strain evidence="3">ATCC 18201 / CBS 1600 / BCRC 20928 / JCM 3617 / NBRC 0987 / NRRL Y-1542</strain>
    </source>
</reference>
<dbReference type="InterPro" id="IPR036065">
    <property type="entry name" value="BolA-like_sf"/>
</dbReference>
<dbReference type="Proteomes" id="UP000038830">
    <property type="component" value="Unassembled WGS sequence"/>
</dbReference>
<evidence type="ECO:0000256" key="1">
    <source>
        <dbReference type="RuleBase" id="RU003860"/>
    </source>
</evidence>
<dbReference type="Pfam" id="PF01722">
    <property type="entry name" value="BolA"/>
    <property type="match status" value="1"/>
</dbReference>
<dbReference type="AlphaFoldDB" id="A0A0H5C913"/>
<evidence type="ECO:0000313" key="3">
    <source>
        <dbReference type="Proteomes" id="UP000038830"/>
    </source>
</evidence>